<comment type="subcellular location">
    <subcellularLocation>
        <location evidence="1">Membrane</location>
    </subcellularLocation>
</comment>
<keyword evidence="9" id="KW-1185">Reference proteome</keyword>
<sequence length="513" mass="54828">MIRAALAFVLVAGMIVAILAVTGEPGRASLIWLGWRADMTAATAALLILGFSLAATIVWRLALWIIESPRRAARVRAEIRRRQANEVLTRGFLAVAAADGSEARRLAAKAADLADDTPGLVRVLAALAADVAGDSAAAHSAYTAMLSFPEMRLAGHKGLMMLAADAGQRDSALAHAEAAYALPRTARWAWRALLEARLEAGDWDGALDLVRSGVDRKVVSPLVAERARAALLAASAARLEADADPKARAQALDRAGEAAKLQPGFAPGVVMAARLLARDGKAQRAAGLIEGAWKAAPHPALWLAYRDLRTDETPRQRAERLAGLVALNPHHRESRILAVEQALIAGDPQAARESAKALQAEPITARTAGLFARLAYAARDPDEARMWTTRGLAAPQEADWSDLDPEGRAFAYQPGDWARLVSAFAESGELIHPRLERRERTMTELPELPALYADSAPLLGAADLESLLYPGAYDGYDEEAPEPPPPAPAERSARSSRLSTARRRLANAPRAAK</sequence>
<keyword evidence="3 6" id="KW-1133">Transmembrane helix</keyword>
<feature type="region of interest" description="Disordered" evidence="5">
    <location>
        <begin position="472"/>
        <end position="513"/>
    </location>
</feature>
<evidence type="ECO:0000313" key="9">
    <source>
        <dbReference type="Proteomes" id="UP001597237"/>
    </source>
</evidence>
<dbReference type="InterPro" id="IPR011990">
    <property type="entry name" value="TPR-like_helical_dom_sf"/>
</dbReference>
<evidence type="ECO:0000256" key="6">
    <source>
        <dbReference type="SAM" id="Phobius"/>
    </source>
</evidence>
<dbReference type="Proteomes" id="UP001597237">
    <property type="component" value="Unassembled WGS sequence"/>
</dbReference>
<reference evidence="9" key="1">
    <citation type="journal article" date="2019" name="Int. J. Syst. Evol. Microbiol.">
        <title>The Global Catalogue of Microorganisms (GCM) 10K type strain sequencing project: providing services to taxonomists for standard genome sequencing and annotation.</title>
        <authorList>
            <consortium name="The Broad Institute Genomics Platform"/>
            <consortium name="The Broad Institute Genome Sequencing Center for Infectious Disease"/>
            <person name="Wu L."/>
            <person name="Ma J."/>
        </authorList>
    </citation>
    <scope>NUCLEOTIDE SEQUENCE [LARGE SCALE GENOMIC DNA]</scope>
    <source>
        <strain evidence="9">DFY28</strain>
    </source>
</reference>
<evidence type="ECO:0000313" key="8">
    <source>
        <dbReference type="EMBL" id="MFD1783451.1"/>
    </source>
</evidence>
<evidence type="ECO:0000256" key="3">
    <source>
        <dbReference type="ARBA" id="ARBA00022989"/>
    </source>
</evidence>
<dbReference type="InterPro" id="IPR010817">
    <property type="entry name" value="HemY_N"/>
</dbReference>
<feature type="domain" description="HemY N-terminal" evidence="7">
    <location>
        <begin position="26"/>
        <end position="132"/>
    </location>
</feature>
<gene>
    <name evidence="8" type="ORF">ACFSC0_08605</name>
</gene>
<feature type="transmembrane region" description="Helical" evidence="6">
    <location>
        <begin position="44"/>
        <end position="66"/>
    </location>
</feature>
<accession>A0ABW4N0A4</accession>
<evidence type="ECO:0000256" key="4">
    <source>
        <dbReference type="ARBA" id="ARBA00023136"/>
    </source>
</evidence>
<keyword evidence="2 6" id="KW-0812">Transmembrane</keyword>
<protein>
    <submittedName>
        <fullName evidence="8">Heme biosynthesis protein HemY</fullName>
    </submittedName>
</protein>
<proteinExistence type="predicted"/>
<dbReference type="SUPFAM" id="SSF48452">
    <property type="entry name" value="TPR-like"/>
    <property type="match status" value="1"/>
</dbReference>
<evidence type="ECO:0000256" key="2">
    <source>
        <dbReference type="ARBA" id="ARBA00022692"/>
    </source>
</evidence>
<evidence type="ECO:0000256" key="1">
    <source>
        <dbReference type="ARBA" id="ARBA00004370"/>
    </source>
</evidence>
<comment type="caution">
    <text evidence="8">The sequence shown here is derived from an EMBL/GenBank/DDBJ whole genome shotgun (WGS) entry which is preliminary data.</text>
</comment>
<keyword evidence="4 6" id="KW-0472">Membrane</keyword>
<dbReference type="RefSeq" id="WP_377284006.1">
    <property type="nucleotide sequence ID" value="NZ_JBHRSI010000010.1"/>
</dbReference>
<organism evidence="8 9">
    <name type="scientific">Phenylobacterium terrae</name>
    <dbReference type="NCBI Taxonomy" id="2665495"/>
    <lineage>
        <taxon>Bacteria</taxon>
        <taxon>Pseudomonadati</taxon>
        <taxon>Pseudomonadota</taxon>
        <taxon>Alphaproteobacteria</taxon>
        <taxon>Caulobacterales</taxon>
        <taxon>Caulobacteraceae</taxon>
        <taxon>Phenylobacterium</taxon>
    </lineage>
</organism>
<dbReference type="Pfam" id="PF07219">
    <property type="entry name" value="HemY_N"/>
    <property type="match status" value="1"/>
</dbReference>
<evidence type="ECO:0000259" key="7">
    <source>
        <dbReference type="Pfam" id="PF07219"/>
    </source>
</evidence>
<dbReference type="Gene3D" id="1.25.40.10">
    <property type="entry name" value="Tetratricopeptide repeat domain"/>
    <property type="match status" value="1"/>
</dbReference>
<dbReference type="EMBL" id="JBHUEY010000001">
    <property type="protein sequence ID" value="MFD1783451.1"/>
    <property type="molecule type" value="Genomic_DNA"/>
</dbReference>
<name>A0ABW4N0A4_9CAUL</name>
<evidence type="ECO:0000256" key="5">
    <source>
        <dbReference type="SAM" id="MobiDB-lite"/>
    </source>
</evidence>